<name>A0A6A5RBE5_9PLEO</name>
<dbReference type="AlphaFoldDB" id="A0A6A5RBE5"/>
<accession>A0A6A5RBE5</accession>
<gene>
    <name evidence="1" type="ORF">M421DRAFT_277851</name>
</gene>
<dbReference type="GeneID" id="54346514"/>
<reference evidence="1" key="1">
    <citation type="journal article" date="2020" name="Stud. Mycol.">
        <title>101 Dothideomycetes genomes: a test case for predicting lifestyles and emergence of pathogens.</title>
        <authorList>
            <person name="Haridas S."/>
            <person name="Albert R."/>
            <person name="Binder M."/>
            <person name="Bloem J."/>
            <person name="Labutti K."/>
            <person name="Salamov A."/>
            <person name="Andreopoulos B."/>
            <person name="Baker S."/>
            <person name="Barry K."/>
            <person name="Bills G."/>
            <person name="Bluhm B."/>
            <person name="Cannon C."/>
            <person name="Castanera R."/>
            <person name="Culley D."/>
            <person name="Daum C."/>
            <person name="Ezra D."/>
            <person name="Gonzalez J."/>
            <person name="Henrissat B."/>
            <person name="Kuo A."/>
            <person name="Liang C."/>
            <person name="Lipzen A."/>
            <person name="Lutzoni F."/>
            <person name="Magnuson J."/>
            <person name="Mondo S."/>
            <person name="Nolan M."/>
            <person name="Ohm R."/>
            <person name="Pangilinan J."/>
            <person name="Park H.-J."/>
            <person name="Ramirez L."/>
            <person name="Alfaro M."/>
            <person name="Sun H."/>
            <person name="Tritt A."/>
            <person name="Yoshinaga Y."/>
            <person name="Zwiers L.-H."/>
            <person name="Turgeon B."/>
            <person name="Goodwin S."/>
            <person name="Spatafora J."/>
            <person name="Crous P."/>
            <person name="Grigoriev I."/>
        </authorList>
    </citation>
    <scope>NUCLEOTIDE SEQUENCE</scope>
    <source>
        <strain evidence="1">CBS 183.55</strain>
    </source>
</reference>
<organism evidence="1 2">
    <name type="scientific">Didymella exigua CBS 183.55</name>
    <dbReference type="NCBI Taxonomy" id="1150837"/>
    <lineage>
        <taxon>Eukaryota</taxon>
        <taxon>Fungi</taxon>
        <taxon>Dikarya</taxon>
        <taxon>Ascomycota</taxon>
        <taxon>Pezizomycotina</taxon>
        <taxon>Dothideomycetes</taxon>
        <taxon>Pleosporomycetidae</taxon>
        <taxon>Pleosporales</taxon>
        <taxon>Pleosporineae</taxon>
        <taxon>Didymellaceae</taxon>
        <taxon>Didymella</taxon>
    </lineage>
</organism>
<protein>
    <submittedName>
        <fullName evidence="1">Uncharacterized protein</fullName>
    </submittedName>
</protein>
<dbReference type="OrthoDB" id="8044437at2759"/>
<dbReference type="RefSeq" id="XP_033444853.1">
    <property type="nucleotide sequence ID" value="XM_033588867.1"/>
</dbReference>
<dbReference type="Proteomes" id="UP000800082">
    <property type="component" value="Unassembled WGS sequence"/>
</dbReference>
<sequence length="123" mass="13276">MNPSCTQSIYRSRHGDFDKSYSELHALGTGGSELSGNDDLATLGARLHDEAEDTIASTADGETVEKLVTEGLALGDGGQTARFWMSEVSSRMRRPCSPRTSCVWVARMMMSVTVGVTRTSTPE</sequence>
<evidence type="ECO:0000313" key="2">
    <source>
        <dbReference type="Proteomes" id="UP000800082"/>
    </source>
</evidence>
<keyword evidence="2" id="KW-1185">Reference proteome</keyword>
<dbReference type="EMBL" id="ML978992">
    <property type="protein sequence ID" value="KAF1924600.1"/>
    <property type="molecule type" value="Genomic_DNA"/>
</dbReference>
<evidence type="ECO:0000313" key="1">
    <source>
        <dbReference type="EMBL" id="KAF1924600.1"/>
    </source>
</evidence>
<proteinExistence type="predicted"/>